<dbReference type="PROSITE" id="PS50005">
    <property type="entry name" value="TPR"/>
    <property type="match status" value="1"/>
</dbReference>
<evidence type="ECO:0000256" key="1">
    <source>
        <dbReference type="ARBA" id="ARBA00022729"/>
    </source>
</evidence>
<keyword evidence="8" id="KW-1185">Reference proteome</keyword>
<dbReference type="AlphaFoldDB" id="A0A372IRA7"/>
<feature type="compositionally biased region" description="Low complexity" evidence="4">
    <location>
        <begin position="149"/>
        <end position="189"/>
    </location>
</feature>
<evidence type="ECO:0000313" key="8">
    <source>
        <dbReference type="Proteomes" id="UP000264702"/>
    </source>
</evidence>
<gene>
    <name evidence="7" type="primary">bamD</name>
    <name evidence="7" type="ORF">D0Y96_04835</name>
</gene>
<feature type="domain" description="Outer membrane lipoprotein BamD-like" evidence="6">
    <location>
        <begin position="195"/>
        <end position="313"/>
    </location>
</feature>
<evidence type="ECO:0000313" key="7">
    <source>
        <dbReference type="EMBL" id="RFU17477.1"/>
    </source>
</evidence>
<keyword evidence="1 5" id="KW-0732">Signal</keyword>
<feature type="signal peptide" evidence="5">
    <location>
        <begin position="1"/>
        <end position="28"/>
    </location>
</feature>
<feature type="coiled-coil region" evidence="3">
    <location>
        <begin position="33"/>
        <end position="131"/>
    </location>
</feature>
<comment type="caution">
    <text evidence="7">The sequence shown here is derived from an EMBL/GenBank/DDBJ whole genome shotgun (WGS) entry which is preliminary data.</text>
</comment>
<dbReference type="GO" id="GO:0051301">
    <property type="term" value="P:cell division"/>
    <property type="evidence" value="ECO:0007669"/>
    <property type="project" value="InterPro"/>
</dbReference>
<name>A0A372IRA7_9BACT</name>
<feature type="region of interest" description="Disordered" evidence="4">
    <location>
        <begin position="134"/>
        <end position="194"/>
    </location>
</feature>
<sequence length="328" mass="35833">MCAMRKTLTLLLSVAALACLCPAPRAFAVSKEMIQLQTQVQQLQDAVQHLQETQDQQLSVILHVIQQTTDNVNRMSTALNALQQQVQVQNESGGGKIDQVSTQMQGLNDSVDELKSRIAKLDTELKAIQSQLQNINTPPPAATPGSTEPGQPGAPAQGQPTDQQQGGQQNGQQPAPQGAMMMMQQQPQQPQAPPLEQLYQSAIRDYNGARYDLAGGEFSDVLKYYPQDDLAGNAQFYLGEISYRKGDYENAVKSYDAVLEQFAGNPKAPAAQLHKGEAELSLHRRDAGIRDLRNLIARYPQTPEASQARSRLNGMGVRIVAAKPSAYR</sequence>
<dbReference type="Gene3D" id="1.20.5.170">
    <property type="match status" value="1"/>
</dbReference>
<evidence type="ECO:0000256" key="3">
    <source>
        <dbReference type="SAM" id="Coils"/>
    </source>
</evidence>
<evidence type="ECO:0000256" key="2">
    <source>
        <dbReference type="PROSITE-ProRule" id="PRU00339"/>
    </source>
</evidence>
<feature type="chain" id="PRO_5016920416" evidence="5">
    <location>
        <begin position="29"/>
        <end position="328"/>
    </location>
</feature>
<dbReference type="Proteomes" id="UP000264702">
    <property type="component" value="Unassembled WGS sequence"/>
</dbReference>
<dbReference type="Pfam" id="PF13525">
    <property type="entry name" value="YfiO"/>
    <property type="match status" value="1"/>
</dbReference>
<dbReference type="HAMAP" id="MF_02066">
    <property type="entry name" value="CpoB"/>
    <property type="match status" value="1"/>
</dbReference>
<dbReference type="SMART" id="SM00028">
    <property type="entry name" value="TPR"/>
    <property type="match status" value="2"/>
</dbReference>
<keyword evidence="2" id="KW-0802">TPR repeat</keyword>
<proteinExistence type="inferred from homology"/>
<keyword evidence="3" id="KW-0175">Coiled coil</keyword>
<accession>A0A372IRA7</accession>
<dbReference type="InterPro" id="IPR039565">
    <property type="entry name" value="BamD-like"/>
</dbReference>
<evidence type="ECO:0000256" key="5">
    <source>
        <dbReference type="SAM" id="SignalP"/>
    </source>
</evidence>
<dbReference type="PROSITE" id="PS51257">
    <property type="entry name" value="PROKAR_LIPOPROTEIN"/>
    <property type="match status" value="1"/>
</dbReference>
<dbReference type="InterPro" id="IPR019734">
    <property type="entry name" value="TPR_rpt"/>
</dbReference>
<feature type="repeat" description="TPR" evidence="2">
    <location>
        <begin position="232"/>
        <end position="265"/>
    </location>
</feature>
<dbReference type="InterPro" id="IPR034706">
    <property type="entry name" value="CpoB"/>
</dbReference>
<reference evidence="7 8" key="1">
    <citation type="submission" date="2018-08" db="EMBL/GenBank/DDBJ databases">
        <title>Acidipila sp. 4G-K13, an acidobacterium isolated from forest soil.</title>
        <authorList>
            <person name="Gao Z.-H."/>
            <person name="Qiu L.-H."/>
        </authorList>
    </citation>
    <scope>NUCLEOTIDE SEQUENCE [LARGE SCALE GENOMIC DNA]</scope>
    <source>
        <strain evidence="7 8">4G-K13</strain>
    </source>
</reference>
<evidence type="ECO:0000259" key="6">
    <source>
        <dbReference type="Pfam" id="PF13525"/>
    </source>
</evidence>
<organism evidence="7 8">
    <name type="scientific">Paracidobacterium acidisoli</name>
    <dbReference type="NCBI Taxonomy" id="2303751"/>
    <lineage>
        <taxon>Bacteria</taxon>
        <taxon>Pseudomonadati</taxon>
        <taxon>Acidobacteriota</taxon>
        <taxon>Terriglobia</taxon>
        <taxon>Terriglobales</taxon>
        <taxon>Acidobacteriaceae</taxon>
        <taxon>Paracidobacterium</taxon>
    </lineage>
</organism>
<dbReference type="InterPro" id="IPR011990">
    <property type="entry name" value="TPR-like_helical_dom_sf"/>
</dbReference>
<dbReference type="EMBL" id="QVQT01000002">
    <property type="protein sequence ID" value="RFU17477.1"/>
    <property type="molecule type" value="Genomic_DNA"/>
</dbReference>
<evidence type="ECO:0000256" key="4">
    <source>
        <dbReference type="SAM" id="MobiDB-lite"/>
    </source>
</evidence>
<dbReference type="Gene3D" id="1.25.40.10">
    <property type="entry name" value="Tetratricopeptide repeat domain"/>
    <property type="match status" value="1"/>
</dbReference>
<protein>
    <submittedName>
        <fullName evidence="7">Outer membrane protein assembly factor BamD</fullName>
    </submittedName>
</protein>
<dbReference type="SUPFAM" id="SSF48452">
    <property type="entry name" value="TPR-like"/>
    <property type="match status" value="1"/>
</dbReference>